<evidence type="ECO:0000313" key="5">
    <source>
        <dbReference type="Proteomes" id="UP001430848"/>
    </source>
</evidence>
<dbReference type="InterPro" id="IPR052436">
    <property type="entry name" value="LTO1_adapter"/>
</dbReference>
<sequence>MTPDLDQIVQSASSKGNMAANDAFDDLLNLEEEFYSEGYEQGVADGERAGRIEGRAFGIEKGFEKFVEAGRLHGKSIVWANRLPQAKQQPRGAAASPSSASTPPPGDNRQQALPVLSGGGARLEKNIVTLHALVEPDTLSTDNTDDAVNDFDDRVKRAQGKVRVIERHVGEDTGLNAGVKDDSTAKAAAGGDQASSSAVPPSKEAVSF</sequence>
<evidence type="ECO:0000313" key="4">
    <source>
        <dbReference type="EMBL" id="KAK7726565.1"/>
    </source>
</evidence>
<proteinExistence type="inferred from homology"/>
<dbReference type="Proteomes" id="UP001430848">
    <property type="component" value="Unassembled WGS sequence"/>
</dbReference>
<dbReference type="Pfam" id="PF09811">
    <property type="entry name" value="Yae1_N"/>
    <property type="match status" value="1"/>
</dbReference>
<protein>
    <recommendedName>
        <fullName evidence="3">Essential protein Yae1 N-terminal domain-containing protein</fullName>
    </recommendedName>
</protein>
<organism evidence="4 5">
    <name type="scientific">Diaporthe eres</name>
    <name type="common">Phomopsis oblonga</name>
    <dbReference type="NCBI Taxonomy" id="83184"/>
    <lineage>
        <taxon>Eukaryota</taxon>
        <taxon>Fungi</taxon>
        <taxon>Dikarya</taxon>
        <taxon>Ascomycota</taxon>
        <taxon>Pezizomycotina</taxon>
        <taxon>Sordariomycetes</taxon>
        <taxon>Sordariomycetidae</taxon>
        <taxon>Diaporthales</taxon>
        <taxon>Diaporthaceae</taxon>
        <taxon>Diaporthe</taxon>
        <taxon>Diaporthe eres species complex</taxon>
    </lineage>
</organism>
<evidence type="ECO:0000256" key="1">
    <source>
        <dbReference type="ARBA" id="ARBA00038090"/>
    </source>
</evidence>
<dbReference type="EMBL" id="JAKNSF020000042">
    <property type="protein sequence ID" value="KAK7726565.1"/>
    <property type="molecule type" value="Genomic_DNA"/>
</dbReference>
<evidence type="ECO:0000259" key="3">
    <source>
        <dbReference type="Pfam" id="PF09811"/>
    </source>
</evidence>
<dbReference type="PANTHER" id="PTHR28532:SF1">
    <property type="entry name" value="ORAL CANCER OVEREXPRESSED 1"/>
    <property type="match status" value="1"/>
</dbReference>
<feature type="region of interest" description="Disordered" evidence="2">
    <location>
        <begin position="169"/>
        <end position="208"/>
    </location>
</feature>
<comment type="similarity">
    <text evidence="1">Belongs to the LTO1 family.</text>
</comment>
<keyword evidence="5" id="KW-1185">Reference proteome</keyword>
<evidence type="ECO:0000256" key="2">
    <source>
        <dbReference type="SAM" id="MobiDB-lite"/>
    </source>
</evidence>
<name>A0ABR1P551_DIAER</name>
<feature type="domain" description="Essential protein Yae1 N-terminal" evidence="3">
    <location>
        <begin position="38"/>
        <end position="75"/>
    </location>
</feature>
<reference evidence="4 5" key="1">
    <citation type="submission" date="2024-02" db="EMBL/GenBank/DDBJ databases">
        <title>De novo assembly and annotation of 12 fungi associated with fruit tree decline syndrome in Ontario, Canada.</title>
        <authorList>
            <person name="Sulman M."/>
            <person name="Ellouze W."/>
            <person name="Ilyukhin E."/>
        </authorList>
    </citation>
    <scope>NUCLEOTIDE SEQUENCE [LARGE SCALE GENOMIC DNA]</scope>
    <source>
        <strain evidence="4 5">M169</strain>
    </source>
</reference>
<gene>
    <name evidence="4" type="ORF">SLS63_007534</name>
</gene>
<feature type="compositionally biased region" description="Low complexity" evidence="2">
    <location>
        <begin position="185"/>
        <end position="198"/>
    </location>
</feature>
<dbReference type="PANTHER" id="PTHR28532">
    <property type="entry name" value="GEO13458P1"/>
    <property type="match status" value="1"/>
</dbReference>
<accession>A0ABR1P551</accession>
<feature type="region of interest" description="Disordered" evidence="2">
    <location>
        <begin position="86"/>
        <end position="113"/>
    </location>
</feature>
<dbReference type="InterPro" id="IPR019191">
    <property type="entry name" value="Essential_protein_Yae1_N"/>
</dbReference>
<comment type="caution">
    <text evidence="4">The sequence shown here is derived from an EMBL/GenBank/DDBJ whole genome shotgun (WGS) entry which is preliminary data.</text>
</comment>